<dbReference type="Proteomes" id="UP000054018">
    <property type="component" value="Unassembled WGS sequence"/>
</dbReference>
<feature type="compositionally biased region" description="Basic and acidic residues" evidence="6">
    <location>
        <begin position="159"/>
        <end position="182"/>
    </location>
</feature>
<feature type="domain" description="VHS" evidence="7">
    <location>
        <begin position="17"/>
        <end position="147"/>
    </location>
</feature>
<dbReference type="AlphaFoldDB" id="A0A0C9Z3M6"/>
<dbReference type="InterPro" id="IPR002014">
    <property type="entry name" value="VHS_dom"/>
</dbReference>
<dbReference type="InterPro" id="IPR036028">
    <property type="entry name" value="SH3-like_dom_sf"/>
</dbReference>
<dbReference type="CDD" id="cd16978">
    <property type="entry name" value="VHS_HSE1"/>
    <property type="match status" value="1"/>
</dbReference>
<evidence type="ECO:0000256" key="5">
    <source>
        <dbReference type="ARBA" id="ARBA00023136"/>
    </source>
</evidence>
<comment type="subcellular location">
    <subcellularLocation>
        <location evidence="1">Endosome membrane</location>
        <topology evidence="1">Peripheral membrane protein</topology>
        <orientation evidence="1">Cytoplasmic side</orientation>
    </subcellularLocation>
</comment>
<dbReference type="InterPro" id="IPR050670">
    <property type="entry name" value="STAM"/>
</dbReference>
<proteinExistence type="predicted"/>
<dbReference type="CDD" id="cd21386">
    <property type="entry name" value="GAT_Hse1"/>
    <property type="match status" value="1"/>
</dbReference>
<keyword evidence="2" id="KW-0813">Transport</keyword>
<dbReference type="PANTHER" id="PTHR45929:SF3">
    <property type="entry name" value="JAK PATHWAY SIGNAL TRANSDUCTION ADAPTOR MOLECULE"/>
    <property type="match status" value="1"/>
</dbReference>
<keyword evidence="9" id="KW-1185">Reference proteome</keyword>
<dbReference type="GO" id="GO:0043130">
    <property type="term" value="F:ubiquitin binding"/>
    <property type="evidence" value="ECO:0007669"/>
    <property type="project" value="InterPro"/>
</dbReference>
<dbReference type="GO" id="GO:0010008">
    <property type="term" value="C:endosome membrane"/>
    <property type="evidence" value="ECO:0007669"/>
    <property type="project" value="UniProtKB-SubCell"/>
</dbReference>
<feature type="compositionally biased region" description="Polar residues" evidence="6">
    <location>
        <begin position="562"/>
        <end position="579"/>
    </location>
</feature>
<dbReference type="GO" id="GO:0033565">
    <property type="term" value="C:ESCRT-0 complex"/>
    <property type="evidence" value="ECO:0007669"/>
    <property type="project" value="TreeGrafter"/>
</dbReference>
<keyword evidence="3" id="KW-0967">Endosome</keyword>
<protein>
    <recommendedName>
        <fullName evidence="7">VHS domain-containing protein</fullName>
    </recommendedName>
</protein>
<dbReference type="Pfam" id="PF03127">
    <property type="entry name" value="GAT"/>
    <property type="match status" value="1"/>
</dbReference>
<evidence type="ECO:0000256" key="6">
    <source>
        <dbReference type="SAM" id="MobiDB-lite"/>
    </source>
</evidence>
<feature type="region of interest" description="Disordered" evidence="6">
    <location>
        <begin position="554"/>
        <end position="627"/>
    </location>
</feature>
<organism evidence="8 9">
    <name type="scientific">Pisolithus microcarpus 441</name>
    <dbReference type="NCBI Taxonomy" id="765257"/>
    <lineage>
        <taxon>Eukaryota</taxon>
        <taxon>Fungi</taxon>
        <taxon>Dikarya</taxon>
        <taxon>Basidiomycota</taxon>
        <taxon>Agaricomycotina</taxon>
        <taxon>Agaricomycetes</taxon>
        <taxon>Agaricomycetidae</taxon>
        <taxon>Boletales</taxon>
        <taxon>Sclerodermatineae</taxon>
        <taxon>Pisolithaceae</taxon>
        <taxon>Pisolithus</taxon>
    </lineage>
</organism>
<dbReference type="Pfam" id="PF00790">
    <property type="entry name" value="VHS"/>
    <property type="match status" value="1"/>
</dbReference>
<evidence type="ECO:0000313" key="8">
    <source>
        <dbReference type="EMBL" id="KIK20819.1"/>
    </source>
</evidence>
<keyword evidence="5" id="KW-0472">Membrane</keyword>
<feature type="compositionally biased region" description="Low complexity" evidence="6">
    <location>
        <begin position="358"/>
        <end position="370"/>
    </location>
</feature>
<dbReference type="STRING" id="765257.A0A0C9Z3M6"/>
<dbReference type="PANTHER" id="PTHR45929">
    <property type="entry name" value="JAK PATHWAY SIGNAL TRANSDUCTION ADAPTOR MOLECULE"/>
    <property type="match status" value="1"/>
</dbReference>
<dbReference type="SUPFAM" id="SSF89009">
    <property type="entry name" value="GAT-like domain"/>
    <property type="match status" value="1"/>
</dbReference>
<dbReference type="EMBL" id="KN833759">
    <property type="protein sequence ID" value="KIK20819.1"/>
    <property type="molecule type" value="Genomic_DNA"/>
</dbReference>
<dbReference type="GO" id="GO:0035091">
    <property type="term" value="F:phosphatidylinositol binding"/>
    <property type="evidence" value="ECO:0007669"/>
    <property type="project" value="InterPro"/>
</dbReference>
<dbReference type="PROSITE" id="PS50179">
    <property type="entry name" value="VHS"/>
    <property type="match status" value="1"/>
</dbReference>
<dbReference type="SUPFAM" id="SSF48464">
    <property type="entry name" value="ENTH/VHS domain"/>
    <property type="match status" value="1"/>
</dbReference>
<feature type="compositionally biased region" description="Low complexity" evidence="6">
    <location>
        <begin position="380"/>
        <end position="407"/>
    </location>
</feature>
<evidence type="ECO:0000256" key="4">
    <source>
        <dbReference type="ARBA" id="ARBA00022927"/>
    </source>
</evidence>
<dbReference type="InterPro" id="IPR003903">
    <property type="entry name" value="UIM_dom"/>
</dbReference>
<dbReference type="Gene3D" id="1.25.40.90">
    <property type="match status" value="1"/>
</dbReference>
<dbReference type="InterPro" id="IPR004152">
    <property type="entry name" value="GAT_dom"/>
</dbReference>
<evidence type="ECO:0000259" key="7">
    <source>
        <dbReference type="PROSITE" id="PS50179"/>
    </source>
</evidence>
<dbReference type="SMART" id="SM00288">
    <property type="entry name" value="VHS"/>
    <property type="match status" value="1"/>
</dbReference>
<feature type="compositionally biased region" description="Low complexity" evidence="6">
    <location>
        <begin position="428"/>
        <end position="461"/>
    </location>
</feature>
<dbReference type="HOGENOM" id="CLU_010104_1_0_1"/>
<dbReference type="SUPFAM" id="SSF50044">
    <property type="entry name" value="SH3-domain"/>
    <property type="match status" value="1"/>
</dbReference>
<sequence>MFRGNQSNPFDDLVTKATDENLTGEDWETILNLCDKVQDEGEQGAQIAIAALLKRLAHRSPNVQLYALSVSEALSKNCGIVLHRELASRVFTQGLERLVTDRTTHDKVRKRALGLIAMWAAEFEHDPSLGMMEECYTSLAAKNYKFETPNEPPPPTVDDEVRRREEEELQRALEMSLRDRGGRNGYNPSQSASRVGASDSSVGSSAAGPSTGTGETYPSGYLRGRTGIFPVNYVEPLPEPSAAELAREAEQEAAIFAQAANVDRLLTLLRDLDSSGERLADNEEIQELYRSCMTLRPKIVKLIDKYSQKRADLVVMNEAFVKARTLFDRMMEESLARHAAAYESPGYGYPPPVRHEYGPQPYGHGYGPSHPEGPHPAPPHELAGFAQPYNSYPAPAQSPYPQAQMPYTPMQTPYNQVQAPIQQPPAQEPSQSQHELLPQVQAHPQPSQAQSPSQMQPQAQPGDSPQIKQGPPYVYNPNITYADPNVQAWAQYYAQGGKDPAGAVYFVAVPGVTDTTEGPVPANEQVQAVQGQEQERTPEQYGPAVGVLARSTSHRLAGPTGVPSSSQSTDHGWQPQQQPLHGYVPSQAQPQSLQQYGPPTGMSGYGSSPGSASEHASPTGAGGHQSPLVGGGYGSGYDYGVGALQHQFADMGVGGVAHQTHAAST</sequence>
<reference evidence="8 9" key="1">
    <citation type="submission" date="2014-04" db="EMBL/GenBank/DDBJ databases">
        <authorList>
            <consortium name="DOE Joint Genome Institute"/>
            <person name="Kuo A."/>
            <person name="Kohler A."/>
            <person name="Costa M.D."/>
            <person name="Nagy L.G."/>
            <person name="Floudas D."/>
            <person name="Copeland A."/>
            <person name="Barry K.W."/>
            <person name="Cichocki N."/>
            <person name="Veneault-Fourrey C."/>
            <person name="LaButti K."/>
            <person name="Lindquist E.A."/>
            <person name="Lipzen A."/>
            <person name="Lundell T."/>
            <person name="Morin E."/>
            <person name="Murat C."/>
            <person name="Sun H."/>
            <person name="Tunlid A."/>
            <person name="Henrissat B."/>
            <person name="Grigoriev I.V."/>
            <person name="Hibbett D.S."/>
            <person name="Martin F."/>
            <person name="Nordberg H.P."/>
            <person name="Cantor M.N."/>
            <person name="Hua S.X."/>
        </authorList>
    </citation>
    <scope>NUCLEOTIDE SEQUENCE [LARGE SCALE GENOMIC DNA]</scope>
    <source>
        <strain evidence="8 9">441</strain>
    </source>
</reference>
<feature type="region of interest" description="Disordered" evidence="6">
    <location>
        <begin position="345"/>
        <end position="478"/>
    </location>
</feature>
<feature type="compositionally biased region" description="Low complexity" evidence="6">
    <location>
        <begin position="189"/>
        <end position="214"/>
    </location>
</feature>
<name>A0A0C9Z3M6_9AGAM</name>
<feature type="compositionally biased region" description="Polar residues" evidence="6">
    <location>
        <begin position="605"/>
        <end position="616"/>
    </location>
</feature>
<keyword evidence="4" id="KW-0653">Protein transport</keyword>
<feature type="region of interest" description="Disordered" evidence="6">
    <location>
        <begin position="145"/>
        <end position="221"/>
    </location>
</feature>
<dbReference type="OrthoDB" id="10255964at2759"/>
<dbReference type="PROSITE" id="PS50330">
    <property type="entry name" value="UIM"/>
    <property type="match status" value="1"/>
</dbReference>
<feature type="compositionally biased region" description="Polar residues" evidence="6">
    <location>
        <begin position="586"/>
        <end position="597"/>
    </location>
</feature>
<evidence type="ECO:0000256" key="3">
    <source>
        <dbReference type="ARBA" id="ARBA00022753"/>
    </source>
</evidence>
<dbReference type="InterPro" id="IPR008942">
    <property type="entry name" value="ENTH_VHS"/>
</dbReference>
<dbReference type="Gene3D" id="1.20.5.1940">
    <property type="match status" value="1"/>
</dbReference>
<dbReference type="GO" id="GO:0043328">
    <property type="term" value="P:protein transport to vacuole involved in ubiquitin-dependent protein catabolic process via the multivesicular body sorting pathway"/>
    <property type="evidence" value="ECO:0007669"/>
    <property type="project" value="TreeGrafter"/>
</dbReference>
<accession>A0A0C9Z3M6</accession>
<evidence type="ECO:0000313" key="9">
    <source>
        <dbReference type="Proteomes" id="UP000054018"/>
    </source>
</evidence>
<gene>
    <name evidence="8" type="ORF">PISMIDRAFT_682021</name>
</gene>
<reference evidence="9" key="2">
    <citation type="submission" date="2015-01" db="EMBL/GenBank/DDBJ databases">
        <title>Evolutionary Origins and Diversification of the Mycorrhizal Mutualists.</title>
        <authorList>
            <consortium name="DOE Joint Genome Institute"/>
            <consortium name="Mycorrhizal Genomics Consortium"/>
            <person name="Kohler A."/>
            <person name="Kuo A."/>
            <person name="Nagy L.G."/>
            <person name="Floudas D."/>
            <person name="Copeland A."/>
            <person name="Barry K.W."/>
            <person name="Cichocki N."/>
            <person name="Veneault-Fourrey C."/>
            <person name="LaButti K."/>
            <person name="Lindquist E.A."/>
            <person name="Lipzen A."/>
            <person name="Lundell T."/>
            <person name="Morin E."/>
            <person name="Murat C."/>
            <person name="Riley R."/>
            <person name="Ohm R."/>
            <person name="Sun H."/>
            <person name="Tunlid A."/>
            <person name="Henrissat B."/>
            <person name="Grigoriev I.V."/>
            <person name="Hibbett D.S."/>
            <person name="Martin F."/>
        </authorList>
    </citation>
    <scope>NUCLEOTIDE SEQUENCE [LARGE SCALE GENOMIC DNA]</scope>
    <source>
        <strain evidence="9">441</strain>
    </source>
</reference>
<evidence type="ECO:0000256" key="1">
    <source>
        <dbReference type="ARBA" id="ARBA00004125"/>
    </source>
</evidence>
<evidence type="ECO:0000256" key="2">
    <source>
        <dbReference type="ARBA" id="ARBA00022448"/>
    </source>
</evidence>